<feature type="non-terminal residue" evidence="3">
    <location>
        <position position="1"/>
    </location>
</feature>
<evidence type="ECO:0000256" key="1">
    <source>
        <dbReference type="SAM" id="MobiDB-lite"/>
    </source>
</evidence>
<dbReference type="PROSITE" id="PS51507">
    <property type="entry name" value="IRF_2"/>
    <property type="match status" value="1"/>
</dbReference>
<sequence length="110" mass="12052">MNSLPDIEEVKDKSIKKGSNAFRVYKMLSPTERPTKKGKKKTEKEEKPKRIKVEELVPAPEDPHTVAVALKVEDLVDSTVAGLTGETARSLAPAAADHLQVALESHTGFF</sequence>
<evidence type="ECO:0000313" key="4">
    <source>
        <dbReference type="Proteomes" id="UP000736164"/>
    </source>
</evidence>
<gene>
    <name evidence="3" type="primary">Irf2_1</name>
    <name evidence="3" type="ORF">GTO95_0011891</name>
</gene>
<dbReference type="InterPro" id="IPR001346">
    <property type="entry name" value="Interferon_reg_fact_DNA-bd_dom"/>
</dbReference>
<proteinExistence type="predicted"/>
<dbReference type="EMBL" id="JAAWVO010047479">
    <property type="protein sequence ID" value="MBN3319718.1"/>
    <property type="molecule type" value="Genomic_DNA"/>
</dbReference>
<dbReference type="Proteomes" id="UP000736164">
    <property type="component" value="Unassembled WGS sequence"/>
</dbReference>
<name>A0A8J7TDC4_ATRSP</name>
<dbReference type="AlphaFoldDB" id="A0A8J7TDC4"/>
<reference evidence="3" key="1">
    <citation type="journal article" date="2021" name="Cell">
        <title>Tracing the genetic footprints of vertebrate landing in non-teleost ray-finned fishes.</title>
        <authorList>
            <person name="Bi X."/>
            <person name="Wang K."/>
            <person name="Yang L."/>
            <person name="Pan H."/>
            <person name="Jiang H."/>
            <person name="Wei Q."/>
            <person name="Fang M."/>
            <person name="Yu H."/>
            <person name="Zhu C."/>
            <person name="Cai Y."/>
            <person name="He Y."/>
            <person name="Gan X."/>
            <person name="Zeng H."/>
            <person name="Yu D."/>
            <person name="Zhu Y."/>
            <person name="Jiang H."/>
            <person name="Qiu Q."/>
            <person name="Yang H."/>
            <person name="Zhang Y.E."/>
            <person name="Wang W."/>
            <person name="Zhu M."/>
            <person name="He S."/>
            <person name="Zhang G."/>
        </authorList>
    </citation>
    <scope>NUCLEOTIDE SEQUENCE</scope>
    <source>
        <strain evidence="3">Allg_001</strain>
    </source>
</reference>
<organism evidence="3 4">
    <name type="scientific">Atractosteus spatula</name>
    <name type="common">Alligator gar</name>
    <name type="synonym">Lepisosteus spatula</name>
    <dbReference type="NCBI Taxonomy" id="7917"/>
    <lineage>
        <taxon>Eukaryota</taxon>
        <taxon>Metazoa</taxon>
        <taxon>Chordata</taxon>
        <taxon>Craniata</taxon>
        <taxon>Vertebrata</taxon>
        <taxon>Euteleostomi</taxon>
        <taxon>Actinopterygii</taxon>
        <taxon>Neopterygii</taxon>
        <taxon>Holostei</taxon>
        <taxon>Semionotiformes</taxon>
        <taxon>Lepisosteidae</taxon>
        <taxon>Atractosteus</taxon>
    </lineage>
</organism>
<keyword evidence="4" id="KW-1185">Reference proteome</keyword>
<evidence type="ECO:0000313" key="3">
    <source>
        <dbReference type="EMBL" id="MBN3319718.1"/>
    </source>
</evidence>
<feature type="region of interest" description="Disordered" evidence="1">
    <location>
        <begin position="23"/>
        <end position="50"/>
    </location>
</feature>
<comment type="caution">
    <text evidence="3">The sequence shown here is derived from an EMBL/GenBank/DDBJ whole genome shotgun (WGS) entry which is preliminary data.</text>
</comment>
<evidence type="ECO:0000259" key="2">
    <source>
        <dbReference type="PROSITE" id="PS51507"/>
    </source>
</evidence>
<dbReference type="GO" id="GO:0000976">
    <property type="term" value="F:transcription cis-regulatory region binding"/>
    <property type="evidence" value="ECO:0007669"/>
    <property type="project" value="InterPro"/>
</dbReference>
<accession>A0A8J7TDC4</accession>
<feature type="domain" description="IRF tryptophan pentad repeat" evidence="2">
    <location>
        <begin position="1"/>
        <end position="29"/>
    </location>
</feature>
<protein>
    <submittedName>
        <fullName evidence="3">IRF2 factor</fullName>
    </submittedName>
</protein>
<feature type="non-terminal residue" evidence="3">
    <location>
        <position position="110"/>
    </location>
</feature>